<evidence type="ECO:0000256" key="1">
    <source>
        <dbReference type="SAM" id="MobiDB-lite"/>
    </source>
</evidence>
<sequence length="1005" mass="110470">MAAVPPIEAHLSPRISSRHASVRTEDVADPSSPRPHRFRAKPITRLLQFPTGADRRNTAAWADLLEGGLPPHLRDHARPPTNLAPNAADVANILLAAQKVVPSAKGIDVLGIDVLFYLGFQKQRWDTVVWLVKRLVEAFGPQVLKPGRSPQLVSRWVGEVSLDDLTGTKAALQDLIGPDANPVAVSAGAATLDELTDDAPDNMSGDERLARNALGQVWRSLGHMVAACVDTAVKPEILEIIAYLHHMGIMPASIYNQKPSSDATSIQQPPTLNLLSSRILISLSDAAWRAHEKSAVGMAHAKSGWYQSLRPEQPGSRYRVNVAGLRPEVWLEVLLWSCLHGGWITEGSEILRILHVTNWKPFSWRSVIPTTTDSSPDWDKLEYAFNHRLPSTMDSPDTSVDVTVCKTISSEVINAYIDALTGSTRLGVGERGLPPKYVIDRLHDLQNLLQRGNLSLVAGSWDAILLRLADTHDHFVDQSLPGFKAFVTLSPLMGDELGSPVARDIPEYVFDGSAAVIGLYHKALRSRIKAGDASGALRVFRSLSDMADNNKQRSLDDFIEQQQAVTQSNGACNVQLALFTNNFPGIAYPAFEMQIPSTILGPFLDLVLDAKAFQLANWLVYSNEIDGPVIPGQLYADLAVAPALIRFAAETDDKPLLSKIINARKALVKNERPFLPQEYLRTFFRSQVERRSWTGAVKILKHIQDTPPTRLNIVDMAYVTRAMLLEYRTACQSSDQDAQKSFGHARDLFVAALQSTGPTKSLDMTQEQNHMVLIVLSCADGYWAEFCKTLLPPPAYHTFHLPTKTFNLVLDGIIHAYGATKGQSVLDVFWPYPVKKAQRMGKRPSESGSGELQMSRFEPSGDRSHEIRHIIQLPTHPPEEAVVYGGLEPDLATVRLILMAALDEVSRPQGLGEFSKASGSSGSGSQTQQTEAVRMDDLTDETNQTTVDLLAWAVRKLQTMGMAEHDILDELGAALSSHPQLRSQLPEMLASANVIEEEHDQPGGF</sequence>
<protein>
    <submittedName>
        <fullName evidence="2">Uncharacterized protein</fullName>
    </submittedName>
</protein>
<feature type="compositionally biased region" description="Low complexity" evidence="1">
    <location>
        <begin position="918"/>
        <end position="930"/>
    </location>
</feature>
<evidence type="ECO:0000313" key="2">
    <source>
        <dbReference type="EMBL" id="KAK3050911.1"/>
    </source>
</evidence>
<dbReference type="EMBL" id="JAWDJX010000029">
    <property type="protein sequence ID" value="KAK3050911.1"/>
    <property type="molecule type" value="Genomic_DNA"/>
</dbReference>
<dbReference type="AlphaFoldDB" id="A0AAJ0GCQ3"/>
<keyword evidence="3" id="KW-1185">Reference proteome</keyword>
<proteinExistence type="predicted"/>
<gene>
    <name evidence="2" type="ORF">LTR09_007989</name>
</gene>
<name>A0AAJ0GCQ3_9PEZI</name>
<organism evidence="2 3">
    <name type="scientific">Extremus antarcticus</name>
    <dbReference type="NCBI Taxonomy" id="702011"/>
    <lineage>
        <taxon>Eukaryota</taxon>
        <taxon>Fungi</taxon>
        <taxon>Dikarya</taxon>
        <taxon>Ascomycota</taxon>
        <taxon>Pezizomycotina</taxon>
        <taxon>Dothideomycetes</taxon>
        <taxon>Dothideomycetidae</taxon>
        <taxon>Mycosphaerellales</taxon>
        <taxon>Extremaceae</taxon>
        <taxon>Extremus</taxon>
    </lineage>
</organism>
<feature type="region of interest" description="Disordered" evidence="1">
    <location>
        <begin position="912"/>
        <end position="932"/>
    </location>
</feature>
<feature type="region of interest" description="Disordered" evidence="1">
    <location>
        <begin position="1"/>
        <end position="37"/>
    </location>
</feature>
<comment type="caution">
    <text evidence="2">The sequence shown here is derived from an EMBL/GenBank/DDBJ whole genome shotgun (WGS) entry which is preliminary data.</text>
</comment>
<accession>A0AAJ0GCQ3</accession>
<reference evidence="2" key="1">
    <citation type="submission" date="2023-04" db="EMBL/GenBank/DDBJ databases">
        <title>Black Yeasts Isolated from many extreme environments.</title>
        <authorList>
            <person name="Coleine C."/>
            <person name="Stajich J.E."/>
            <person name="Selbmann L."/>
        </authorList>
    </citation>
    <scope>NUCLEOTIDE SEQUENCE</scope>
    <source>
        <strain evidence="2">CCFEE 5312</strain>
    </source>
</reference>
<feature type="region of interest" description="Disordered" evidence="1">
    <location>
        <begin position="840"/>
        <end position="863"/>
    </location>
</feature>
<evidence type="ECO:0000313" key="3">
    <source>
        <dbReference type="Proteomes" id="UP001271007"/>
    </source>
</evidence>
<dbReference type="Proteomes" id="UP001271007">
    <property type="component" value="Unassembled WGS sequence"/>
</dbReference>